<dbReference type="AlphaFoldDB" id="A0A3N0BS32"/>
<dbReference type="Proteomes" id="UP000273807">
    <property type="component" value="Unassembled WGS sequence"/>
</dbReference>
<evidence type="ECO:0000313" key="2">
    <source>
        <dbReference type="Proteomes" id="UP000273807"/>
    </source>
</evidence>
<protein>
    <submittedName>
        <fullName evidence="1">Uncharacterized protein</fullName>
    </submittedName>
</protein>
<proteinExistence type="predicted"/>
<dbReference type="EMBL" id="RBED01000117">
    <property type="protein sequence ID" value="RNL51869.1"/>
    <property type="molecule type" value="Genomic_DNA"/>
</dbReference>
<dbReference type="RefSeq" id="WP_123256195.1">
    <property type="nucleotide sequence ID" value="NZ_RBED01000117.1"/>
</dbReference>
<sequence length="186" mass="20950">MLHITVTAKKPVDPEWDGLGRPFVGYEKGMTPDEMYEANHGEWAIGARGQKERFALFSFGRTVIQAVEIESLELTKAFERTPEEKRDDRYTIHGKILGPGHPVFDKYVGRETPVSIARNPVRYFEDSEFDGGAGQPCRCGCGELTTRGDFIPGHDQRAIHERIARIGTVAEFLDWMDVVRPASLRA</sequence>
<accession>A0A3N0BS32</accession>
<keyword evidence="2" id="KW-1185">Reference proteome</keyword>
<reference evidence="1 2" key="1">
    <citation type="submission" date="2018-10" db="EMBL/GenBank/DDBJ databases">
        <title>Genome sequencing of Arthrobacter oryzae TNB02.</title>
        <authorList>
            <person name="Cho Y.-J."/>
            <person name="Cho A."/>
            <person name="Kim O.-S."/>
        </authorList>
    </citation>
    <scope>NUCLEOTIDE SEQUENCE [LARGE SCALE GENOMIC DNA]</scope>
    <source>
        <strain evidence="1 2">TNB02</strain>
    </source>
</reference>
<dbReference type="OrthoDB" id="4140166at2"/>
<comment type="caution">
    <text evidence="1">The sequence shown here is derived from an EMBL/GenBank/DDBJ whole genome shotgun (WGS) entry which is preliminary data.</text>
</comment>
<evidence type="ECO:0000313" key="1">
    <source>
        <dbReference type="EMBL" id="RNL51869.1"/>
    </source>
</evidence>
<organism evidence="1 2">
    <name type="scientific">Arthrobacter oryzae</name>
    <dbReference type="NCBI Taxonomy" id="409290"/>
    <lineage>
        <taxon>Bacteria</taxon>
        <taxon>Bacillati</taxon>
        <taxon>Actinomycetota</taxon>
        <taxon>Actinomycetes</taxon>
        <taxon>Micrococcales</taxon>
        <taxon>Micrococcaceae</taxon>
        <taxon>Arthrobacter</taxon>
    </lineage>
</organism>
<name>A0A3N0BS32_9MICC</name>
<gene>
    <name evidence="1" type="ORF">D7003_14810</name>
</gene>